<comment type="caution">
    <text evidence="13">The sequence shown here is derived from an EMBL/GenBank/DDBJ whole genome shotgun (WGS) entry which is preliminary data.</text>
</comment>
<dbReference type="GO" id="GO:0051539">
    <property type="term" value="F:4 iron, 4 sulfur cluster binding"/>
    <property type="evidence" value="ECO:0007669"/>
    <property type="project" value="UniProtKB-KW"/>
</dbReference>
<evidence type="ECO:0000256" key="5">
    <source>
        <dbReference type="ARBA" id="ARBA00013561"/>
    </source>
</evidence>
<reference evidence="13" key="2">
    <citation type="submission" date="2021-01" db="EMBL/GenBank/DDBJ databases">
        <authorList>
            <person name="Schikora-Tamarit M.A."/>
        </authorList>
    </citation>
    <scope>NUCLEOTIDE SEQUENCE</scope>
    <source>
        <strain evidence="13">CBS6341</strain>
    </source>
</reference>
<comment type="cofactor">
    <cofactor evidence="1">
        <name>Mg(2+)</name>
        <dbReference type="ChEBI" id="CHEBI:18420"/>
    </cofactor>
</comment>
<dbReference type="Pfam" id="PF09810">
    <property type="entry name" value="Exo5"/>
    <property type="match status" value="1"/>
</dbReference>
<evidence type="ECO:0000256" key="4">
    <source>
        <dbReference type="ARBA" id="ARBA00011245"/>
    </source>
</evidence>
<evidence type="ECO:0000313" key="13">
    <source>
        <dbReference type="EMBL" id="KAH3675531.1"/>
    </source>
</evidence>
<evidence type="ECO:0000256" key="7">
    <source>
        <dbReference type="ARBA" id="ARBA00022722"/>
    </source>
</evidence>
<keyword evidence="14" id="KW-1185">Reference proteome</keyword>
<dbReference type="OrthoDB" id="354769at2759"/>
<dbReference type="GO" id="GO:0045145">
    <property type="term" value="F:single-stranded DNA 5'-3' DNA exonuclease activity"/>
    <property type="evidence" value="ECO:0007669"/>
    <property type="project" value="InterPro"/>
</dbReference>
<keyword evidence="11" id="KW-0411">Iron-sulfur</keyword>
<evidence type="ECO:0000256" key="2">
    <source>
        <dbReference type="ARBA" id="ARBA00001966"/>
    </source>
</evidence>
<evidence type="ECO:0000313" key="14">
    <source>
        <dbReference type="Proteomes" id="UP000769528"/>
    </source>
</evidence>
<keyword evidence="10" id="KW-0408">Iron</keyword>
<keyword evidence="8" id="KW-0378">Hydrolase</keyword>
<organism evidence="13 14">
    <name type="scientific">Wickerhamomyces mucosus</name>
    <dbReference type="NCBI Taxonomy" id="1378264"/>
    <lineage>
        <taxon>Eukaryota</taxon>
        <taxon>Fungi</taxon>
        <taxon>Dikarya</taxon>
        <taxon>Ascomycota</taxon>
        <taxon>Saccharomycotina</taxon>
        <taxon>Saccharomycetes</taxon>
        <taxon>Phaffomycetales</taxon>
        <taxon>Wickerhamomycetaceae</taxon>
        <taxon>Wickerhamomyces</taxon>
    </lineage>
</organism>
<protein>
    <recommendedName>
        <fullName evidence="5">Exonuclease V, mitochondrial</fullName>
    </recommendedName>
    <alternativeName>
        <fullName evidence="12">Defects in morphology protein 1</fullName>
    </alternativeName>
</protein>
<keyword evidence="6" id="KW-0479">Metal-binding</keyword>
<name>A0A9P8TEL7_9ASCO</name>
<gene>
    <name evidence="13" type="ORF">WICMUC_002620</name>
</gene>
<evidence type="ECO:0000256" key="11">
    <source>
        <dbReference type="ARBA" id="ARBA00023014"/>
    </source>
</evidence>
<dbReference type="EMBL" id="JAEUBF010000753">
    <property type="protein sequence ID" value="KAH3675531.1"/>
    <property type="molecule type" value="Genomic_DNA"/>
</dbReference>
<dbReference type="AlphaFoldDB" id="A0A9P8TEL7"/>
<keyword evidence="6" id="KW-0004">4Fe-4S</keyword>
<accession>A0A9P8TEL7</accession>
<evidence type="ECO:0000256" key="8">
    <source>
        <dbReference type="ARBA" id="ARBA00022839"/>
    </source>
</evidence>
<evidence type="ECO:0000256" key="3">
    <source>
        <dbReference type="ARBA" id="ARBA00009797"/>
    </source>
</evidence>
<comment type="subunit">
    <text evidence="4">Monomer.</text>
</comment>
<evidence type="ECO:0000256" key="1">
    <source>
        <dbReference type="ARBA" id="ARBA00001946"/>
    </source>
</evidence>
<comment type="cofactor">
    <cofactor evidence="2">
        <name>[4Fe-4S] cluster</name>
        <dbReference type="ChEBI" id="CHEBI:49883"/>
    </cofactor>
</comment>
<keyword evidence="8" id="KW-0269">Exonuclease</keyword>
<sequence length="546" mass="64331">MIKSFIRRNNISSNRISFRLKLPEVLDSSFENNKPVKDQSAILHASKANITQEEIELIESSDFIKNLLRIKPKISIDEHHEDVANIMQYVRYKNNLLDIKTKSVGKIPSPYEMIQSLDYNNNPSQIPLWKFPRLSVTKLLTQQWCELKEFYKIYSKQGYTEITSAMKRGNDIHFNLELATHAPLDFQEIDESKVYGNLTYIDTEANKIMEGIVRLMNLFLNGEAREIYLNFFLNKEFGVLETEKPSKDDILTTGIVDYIALREKQNTAGLAPLKLSIPTDDINEFLSYLEKNTELLKTYYDLSVCDVKTRTTPYLPQSSVINASKQQVMIYYKMLKVLGKSTKQSLAFLEEYFERKNINIDQPLSPQMLVTWIGFYRFLRPDFIKIRDGIYYQQENKSELDLNKSVYNQLFDLKQSQDLFILKDHLEDTTPFLKTWQSPVTIRYLLKILSRLFSFISSFQSIYPGHLKVQYYSKLSKENEEHMFHEYKFEFNEEELNSAVEDSLKFWLGKRDPKTIELNPINLEKKCKWCEFQNYCSWKSRIEKLA</sequence>
<keyword evidence="9" id="KW-0460">Magnesium</keyword>
<dbReference type="InterPro" id="IPR019190">
    <property type="entry name" value="EXOV"/>
</dbReference>
<evidence type="ECO:0000256" key="9">
    <source>
        <dbReference type="ARBA" id="ARBA00022842"/>
    </source>
</evidence>
<proteinExistence type="inferred from homology"/>
<reference evidence="13" key="1">
    <citation type="journal article" date="2021" name="Open Biol.">
        <title>Shared evolutionary footprints suggest mitochondrial oxidative damage underlies multiple complex I losses in fungi.</title>
        <authorList>
            <person name="Schikora-Tamarit M.A."/>
            <person name="Marcet-Houben M."/>
            <person name="Nosek J."/>
            <person name="Gabaldon T."/>
        </authorList>
    </citation>
    <scope>NUCLEOTIDE SEQUENCE</scope>
    <source>
        <strain evidence="13">CBS6341</strain>
    </source>
</reference>
<evidence type="ECO:0000256" key="10">
    <source>
        <dbReference type="ARBA" id="ARBA00023004"/>
    </source>
</evidence>
<keyword evidence="7" id="KW-0540">Nuclease</keyword>
<dbReference type="PANTHER" id="PTHR14464">
    <property type="entry name" value="EXONUCLEASE V"/>
    <property type="match status" value="1"/>
</dbReference>
<dbReference type="PANTHER" id="PTHR14464:SF4">
    <property type="entry name" value="EXONUCLEASE V"/>
    <property type="match status" value="1"/>
</dbReference>
<dbReference type="GO" id="GO:0036297">
    <property type="term" value="P:interstrand cross-link repair"/>
    <property type="evidence" value="ECO:0007669"/>
    <property type="project" value="TreeGrafter"/>
</dbReference>
<evidence type="ECO:0000256" key="6">
    <source>
        <dbReference type="ARBA" id="ARBA00022485"/>
    </source>
</evidence>
<comment type="similarity">
    <text evidence="3">Belongs to the EXO5 family.</text>
</comment>
<dbReference type="Proteomes" id="UP000769528">
    <property type="component" value="Unassembled WGS sequence"/>
</dbReference>
<evidence type="ECO:0000256" key="12">
    <source>
        <dbReference type="ARBA" id="ARBA00030412"/>
    </source>
</evidence>
<dbReference type="GO" id="GO:0005634">
    <property type="term" value="C:nucleus"/>
    <property type="evidence" value="ECO:0007669"/>
    <property type="project" value="TreeGrafter"/>
</dbReference>
<dbReference type="GO" id="GO:0005739">
    <property type="term" value="C:mitochondrion"/>
    <property type="evidence" value="ECO:0007669"/>
    <property type="project" value="TreeGrafter"/>
</dbReference>